<feature type="region of interest" description="Disordered" evidence="1">
    <location>
        <begin position="85"/>
        <end position="107"/>
    </location>
</feature>
<dbReference type="AlphaFoldDB" id="A0AAV4IR12"/>
<protein>
    <submittedName>
        <fullName evidence="2">Uncharacterized protein</fullName>
    </submittedName>
</protein>
<proteinExistence type="predicted"/>
<evidence type="ECO:0000256" key="1">
    <source>
        <dbReference type="SAM" id="MobiDB-lite"/>
    </source>
</evidence>
<evidence type="ECO:0000313" key="3">
    <source>
        <dbReference type="Proteomes" id="UP000762676"/>
    </source>
</evidence>
<gene>
    <name evidence="2" type="ORF">ElyMa_001347200</name>
</gene>
<reference evidence="2 3" key="1">
    <citation type="journal article" date="2021" name="Elife">
        <title>Chloroplast acquisition without the gene transfer in kleptoplastic sea slugs, Plakobranchus ocellatus.</title>
        <authorList>
            <person name="Maeda T."/>
            <person name="Takahashi S."/>
            <person name="Yoshida T."/>
            <person name="Shimamura S."/>
            <person name="Takaki Y."/>
            <person name="Nagai Y."/>
            <person name="Toyoda A."/>
            <person name="Suzuki Y."/>
            <person name="Arimoto A."/>
            <person name="Ishii H."/>
            <person name="Satoh N."/>
            <person name="Nishiyama T."/>
            <person name="Hasebe M."/>
            <person name="Maruyama T."/>
            <person name="Minagawa J."/>
            <person name="Obokata J."/>
            <person name="Shigenobu S."/>
        </authorList>
    </citation>
    <scope>NUCLEOTIDE SEQUENCE [LARGE SCALE GENOMIC DNA]</scope>
</reference>
<feature type="compositionally biased region" description="Polar residues" evidence="1">
    <location>
        <begin position="186"/>
        <end position="199"/>
    </location>
</feature>
<sequence>MTNIPKGINIVYKKNNFETYRPPPPLQYRSSSTVCSASQCRLPFAATQLADAQSQTNGRGSAAAAVVSASSADVCSQTDQLAEISSSMRTQKGEKATARSKACSSHVQSQTDMVVISTSQPPPLPVTDDTAVQAVISSFDAMNQTDTTSLNKPYHRRSAEDDVRTTTTAGGSGGGQSLRELGHSVHASSSRDFQCQTWPESCDKESQAGTQDGP</sequence>
<accession>A0AAV4IR12</accession>
<keyword evidence="3" id="KW-1185">Reference proteome</keyword>
<dbReference type="Proteomes" id="UP000762676">
    <property type="component" value="Unassembled WGS sequence"/>
</dbReference>
<dbReference type="EMBL" id="BMAT01002671">
    <property type="protein sequence ID" value="GFS11411.1"/>
    <property type="molecule type" value="Genomic_DNA"/>
</dbReference>
<comment type="caution">
    <text evidence="2">The sequence shown here is derived from an EMBL/GenBank/DDBJ whole genome shotgun (WGS) entry which is preliminary data.</text>
</comment>
<name>A0AAV4IR12_9GAST</name>
<evidence type="ECO:0000313" key="2">
    <source>
        <dbReference type="EMBL" id="GFS11411.1"/>
    </source>
</evidence>
<organism evidence="2 3">
    <name type="scientific">Elysia marginata</name>
    <dbReference type="NCBI Taxonomy" id="1093978"/>
    <lineage>
        <taxon>Eukaryota</taxon>
        <taxon>Metazoa</taxon>
        <taxon>Spiralia</taxon>
        <taxon>Lophotrochozoa</taxon>
        <taxon>Mollusca</taxon>
        <taxon>Gastropoda</taxon>
        <taxon>Heterobranchia</taxon>
        <taxon>Euthyneura</taxon>
        <taxon>Panpulmonata</taxon>
        <taxon>Sacoglossa</taxon>
        <taxon>Placobranchoidea</taxon>
        <taxon>Plakobranchidae</taxon>
        <taxon>Elysia</taxon>
    </lineage>
</organism>
<feature type="region of interest" description="Disordered" evidence="1">
    <location>
        <begin position="145"/>
        <end position="214"/>
    </location>
</feature>